<comment type="caution">
    <text evidence="1">The sequence shown here is derived from an EMBL/GenBank/DDBJ whole genome shotgun (WGS) entry which is preliminary data.</text>
</comment>
<proteinExistence type="predicted"/>
<evidence type="ECO:0000313" key="1">
    <source>
        <dbReference type="EMBL" id="KAK4823761.1"/>
    </source>
</evidence>
<accession>A0AAN7PHU8</accession>
<evidence type="ECO:0000313" key="2">
    <source>
        <dbReference type="Proteomes" id="UP001333110"/>
    </source>
</evidence>
<dbReference type="Proteomes" id="UP001333110">
    <property type="component" value="Unassembled WGS sequence"/>
</dbReference>
<reference evidence="1 2" key="1">
    <citation type="journal article" date="2023" name="J. Hered.">
        <title>Chromosome-level genome of the wood stork (Mycteria americana) provides insight into avian chromosome evolution.</title>
        <authorList>
            <person name="Flamio R. Jr."/>
            <person name="Ramstad K.M."/>
        </authorList>
    </citation>
    <scope>NUCLEOTIDE SEQUENCE [LARGE SCALE GENOMIC DNA]</scope>
    <source>
        <strain evidence="1">JAX WOST 10</strain>
    </source>
</reference>
<name>A0AAN7PHU8_MYCAM</name>
<dbReference type="AlphaFoldDB" id="A0AAN7PHU8"/>
<protein>
    <submittedName>
        <fullName evidence="1">Uncharacterized protein</fullName>
    </submittedName>
</protein>
<organism evidence="1 2">
    <name type="scientific">Mycteria americana</name>
    <name type="common">Wood stork</name>
    <dbReference type="NCBI Taxonomy" id="33587"/>
    <lineage>
        <taxon>Eukaryota</taxon>
        <taxon>Metazoa</taxon>
        <taxon>Chordata</taxon>
        <taxon>Craniata</taxon>
        <taxon>Vertebrata</taxon>
        <taxon>Euteleostomi</taxon>
        <taxon>Archelosauria</taxon>
        <taxon>Archosauria</taxon>
        <taxon>Dinosauria</taxon>
        <taxon>Saurischia</taxon>
        <taxon>Theropoda</taxon>
        <taxon>Coelurosauria</taxon>
        <taxon>Aves</taxon>
        <taxon>Neognathae</taxon>
        <taxon>Neoaves</taxon>
        <taxon>Aequornithes</taxon>
        <taxon>Ciconiiformes</taxon>
        <taxon>Ciconiidae</taxon>
        <taxon>Mycteria</taxon>
    </lineage>
</organism>
<keyword evidence="2" id="KW-1185">Reference proteome</keyword>
<dbReference type="EMBL" id="JAUNZN010000003">
    <property type="protein sequence ID" value="KAK4823761.1"/>
    <property type="molecule type" value="Genomic_DNA"/>
</dbReference>
<sequence>MCPCSKEGQQYPGLHLGRALPAGQGGGDHSPLLSTGETHLACWVQFWVPQYNRDRDILDQVQQRATKMIKRLEDLSHKERLRELGLFSLEKRRLGGGDKRQWHKLKYRKFYLGIRKKYYCEGGQTLEQVAWRGGGVSVLGGIQNTTGHSPEHLTLMCINLDALISKPSSGLYYEKKKITSTDLLLKEFLASAVWLLQSEWCPHGQSCALRQLGFSCLGWQGECQQRCRGVRRKFLLSGRRELSGRRRDIILPVLPDKNWLVPLGIKHSLRHWPTTGARRVVMSSCGIDTSTHQSPRLGHGDSLAFLASQEQLAGIVVSSDAGHSTQRKDILQRWLSLSGTGRGPRNRSEGSGNAGVVLAPAPFTLPCCGCQAEGLCEGSLRSSLRSFVRDNRFSETLSLETPQKLRFSRLDCKEVLLYRYITFNIVKEGPFLLGSSGDADNLLDEASCGDLPERSEISNLPS</sequence>
<gene>
    <name evidence="1" type="ORF">QYF61_006057</name>
</gene>